<dbReference type="Gene3D" id="6.10.30.30">
    <property type="match status" value="1"/>
</dbReference>
<feature type="compositionally biased region" description="Basic and acidic residues" evidence="1">
    <location>
        <begin position="31"/>
        <end position="47"/>
    </location>
</feature>
<organism evidence="3 4">
    <name type="scientific">Opisthorchis viverrini</name>
    <name type="common">Southeast Asian liver fluke</name>
    <dbReference type="NCBI Taxonomy" id="6198"/>
    <lineage>
        <taxon>Eukaryota</taxon>
        <taxon>Metazoa</taxon>
        <taxon>Spiralia</taxon>
        <taxon>Lophotrochozoa</taxon>
        <taxon>Platyhelminthes</taxon>
        <taxon>Trematoda</taxon>
        <taxon>Digenea</taxon>
        <taxon>Opisthorchiida</taxon>
        <taxon>Opisthorchiata</taxon>
        <taxon>Opisthorchiidae</taxon>
        <taxon>Opisthorchis</taxon>
    </lineage>
</organism>
<dbReference type="GO" id="GO:0030041">
    <property type="term" value="P:actin filament polymerization"/>
    <property type="evidence" value="ECO:0007669"/>
    <property type="project" value="TreeGrafter"/>
</dbReference>
<feature type="domain" description="FH2" evidence="2">
    <location>
        <begin position="297"/>
        <end position="789"/>
    </location>
</feature>
<evidence type="ECO:0000313" key="3">
    <source>
        <dbReference type="EMBL" id="OON21812.1"/>
    </source>
</evidence>
<name>A0A1S8X523_OPIVI</name>
<dbReference type="PANTHER" id="PTHR45691:SF6">
    <property type="entry name" value="PROTEIN DIAPHANOUS"/>
    <property type="match status" value="1"/>
</dbReference>
<feature type="compositionally biased region" description="Low complexity" evidence="1">
    <location>
        <begin position="195"/>
        <end position="218"/>
    </location>
</feature>
<evidence type="ECO:0000256" key="1">
    <source>
        <dbReference type="SAM" id="MobiDB-lite"/>
    </source>
</evidence>
<protein>
    <recommendedName>
        <fullName evidence="2">FH2 domain-containing protein</fullName>
    </recommendedName>
</protein>
<feature type="region of interest" description="Disordered" evidence="1">
    <location>
        <begin position="29"/>
        <end position="99"/>
    </location>
</feature>
<dbReference type="SMART" id="SM00498">
    <property type="entry name" value="FH2"/>
    <property type="match status" value="1"/>
</dbReference>
<dbReference type="InterPro" id="IPR042201">
    <property type="entry name" value="FH2_Formin_sf"/>
</dbReference>
<dbReference type="Pfam" id="PF02181">
    <property type="entry name" value="FH2"/>
    <property type="match status" value="1"/>
</dbReference>
<dbReference type="EMBL" id="KV891984">
    <property type="protein sequence ID" value="OON21812.1"/>
    <property type="molecule type" value="Genomic_DNA"/>
</dbReference>
<dbReference type="PROSITE" id="PS51444">
    <property type="entry name" value="FH2"/>
    <property type="match status" value="1"/>
</dbReference>
<dbReference type="InterPro" id="IPR015425">
    <property type="entry name" value="FH2_Formin"/>
</dbReference>
<accession>A0A1S8X523</accession>
<dbReference type="AlphaFoldDB" id="A0A1S8X523"/>
<dbReference type="InterPro" id="IPR051412">
    <property type="entry name" value="Formin_Homology_Diaphanous_sf"/>
</dbReference>
<keyword evidence="4" id="KW-1185">Reference proteome</keyword>
<feature type="region of interest" description="Disordered" evidence="1">
    <location>
        <begin position="190"/>
        <end position="240"/>
    </location>
</feature>
<sequence length="801" mass="89815">MLDRINTRLRKSFRDSGYKSIFIVPPKVHTQRSDKQTVLEDGSEKPSHIKAQQTRSETQTRSFTGSHHSEYSFPLGRETTPKSLDHCTTARSGPDFGKAISDRMSRLTRSLRVKTGQPRKSDELPSQPRPSKIESLHRTANGELRRKTLNSVPRKSGLLPAPSVLITRRVKTTNRAVQTGESIEELSKLIKKQHSSSSSTTSVSCGSGGESVAVVSSEPFQTATKSEKQETPIRSGTFDSMDKFAGHKEPDITPMGFKVPPPRPIVSIPPPPPLLLDGINATQLPIPESPMPHNMKPKKTFSAPYRLKKVCVTPLSKTKLNKDSVWVKIDEGELLSDTFVRKLHRRFRIKENIRLTNDGAVSEVTSIVTSTNLCKQLEGIQLTAGLDENTSITQRFHRIGSKRFGLRRYSLELFSAKVAQTLAISMASIHREPSEIAGDIINLRTSANSCEADTTLEAITGREDLCDIKFPEMLLDTLTANLPPMDRILKLSDCPTEYSNLIESDQLIYFLAPLRHRLPAHLHAMKMLLNFDSTAEQVKAALHTACDCLAEIRNSISIPRLLSCALALVNALNSAGYERLSPECAPNRRPLVGFQVRNLVRLIDTKDSSNTRSLIDYVVELMEVNFGKSVHQWPKEIASLDSAQKLYNAKLVEENLVGIRRDIARLEIDLRGVGGTIETSDQLGQTNTSFQTDVANTLRGNFIFRKRMSVFLDHATQEQGRLNQLHQAFSERFSKQSFIMTFLYTSLSRKLLLTNLPQVAVYLALDRSKYTADQLFADLRTFRDMYQRAQLLRGCNPEHRN</sequence>
<evidence type="ECO:0000259" key="2">
    <source>
        <dbReference type="PROSITE" id="PS51444"/>
    </source>
</evidence>
<dbReference type="GO" id="GO:0005884">
    <property type="term" value="C:actin filament"/>
    <property type="evidence" value="ECO:0007669"/>
    <property type="project" value="TreeGrafter"/>
</dbReference>
<dbReference type="Gene3D" id="1.20.58.2220">
    <property type="entry name" value="Formin, FH2 domain"/>
    <property type="match status" value="1"/>
</dbReference>
<dbReference type="PANTHER" id="PTHR45691">
    <property type="entry name" value="PROTEIN DIAPHANOUS"/>
    <property type="match status" value="1"/>
</dbReference>
<feature type="region of interest" description="Disordered" evidence="1">
    <location>
        <begin position="112"/>
        <end position="158"/>
    </location>
</feature>
<dbReference type="SUPFAM" id="SSF101447">
    <property type="entry name" value="Formin homology 2 domain (FH2 domain)"/>
    <property type="match status" value="1"/>
</dbReference>
<proteinExistence type="predicted"/>
<reference evidence="3 4" key="1">
    <citation type="submission" date="2015-03" db="EMBL/GenBank/DDBJ databases">
        <title>Draft genome of the nematode, Opisthorchis viverrini.</title>
        <authorList>
            <person name="Mitreva M."/>
        </authorList>
    </citation>
    <scope>NUCLEOTIDE SEQUENCE [LARGE SCALE GENOMIC DNA]</scope>
    <source>
        <strain evidence="3">Khon Kaen</strain>
    </source>
</reference>
<evidence type="ECO:0000313" key="4">
    <source>
        <dbReference type="Proteomes" id="UP000243686"/>
    </source>
</evidence>
<gene>
    <name evidence="3" type="ORF">X801_02288</name>
</gene>
<feature type="compositionally biased region" description="Polar residues" evidence="1">
    <location>
        <begin position="50"/>
        <end position="66"/>
    </location>
</feature>
<dbReference type="Proteomes" id="UP000243686">
    <property type="component" value="Unassembled WGS sequence"/>
</dbReference>